<dbReference type="PANTHER" id="PTHR12526:SF630">
    <property type="entry name" value="GLYCOSYLTRANSFERASE"/>
    <property type="match status" value="1"/>
</dbReference>
<dbReference type="PANTHER" id="PTHR12526">
    <property type="entry name" value="GLYCOSYLTRANSFERASE"/>
    <property type="match status" value="1"/>
</dbReference>
<accession>A0ABR7QZ18</accession>
<proteinExistence type="predicted"/>
<organism evidence="3 4">
    <name type="scientific">Frischella japonica</name>
    <dbReference type="NCBI Taxonomy" id="2741544"/>
    <lineage>
        <taxon>Bacteria</taxon>
        <taxon>Pseudomonadati</taxon>
        <taxon>Pseudomonadota</taxon>
        <taxon>Gammaproteobacteria</taxon>
        <taxon>Orbales</taxon>
        <taxon>Orbaceae</taxon>
        <taxon>Frischella</taxon>
    </lineage>
</organism>
<dbReference type="RefSeq" id="WP_187755896.1">
    <property type="nucleotide sequence ID" value="NZ_JABURY010000018.1"/>
</dbReference>
<protein>
    <submittedName>
        <fullName evidence="3">Glycosyltransferase</fullName>
    </submittedName>
</protein>
<feature type="domain" description="Glycosyl transferase family 1" evidence="1">
    <location>
        <begin position="188"/>
        <end position="320"/>
    </location>
</feature>
<evidence type="ECO:0000259" key="1">
    <source>
        <dbReference type="Pfam" id="PF00534"/>
    </source>
</evidence>
<dbReference type="SUPFAM" id="SSF53756">
    <property type="entry name" value="UDP-Glycosyltransferase/glycogen phosphorylase"/>
    <property type="match status" value="1"/>
</dbReference>
<dbReference type="InterPro" id="IPR028098">
    <property type="entry name" value="Glyco_trans_4-like_N"/>
</dbReference>
<gene>
    <name evidence="3" type="ORF">FcAc13_09060</name>
</gene>
<sequence>MKILHVAETIKGGVASVMQQLVAYQAKKYDVSVLVPDSQAEELAHVPEGKKYLFQRTGRNCLSLLSLLKNFIVLVLKNKPAIIHIHSSFAGLICRISLIFLYPIQRPIVIYCPHAFSFLMATTSFKVRCYAVIERCLQFITHRIICTSYFEQQQAINYGINRAKLCVIYNGIDFIRCDTVSPYDPCNHKKKILFVGRFDRQKGYDYLIELIKRLDKHQFQFTIIGDSVHENVERLKADNVNYLGWLNYQSIIPYFQHSMVLVMPSRWESFGLVAVEAESFGLPVLANNCSALPEVVNNGNTGYLFDFESDMLSIINLLNSKTEDDWRLMKKHCIDFVTSRFSALTMNKLVDDLYIELISKSK</sequence>
<reference evidence="3 4" key="1">
    <citation type="submission" date="2020-06" db="EMBL/GenBank/DDBJ databases">
        <title>Frischella cerana isolated from Apis cerana gut homogenate.</title>
        <authorList>
            <person name="Wolter L.A."/>
            <person name="Suenami S."/>
            <person name="Miyazaki R."/>
        </authorList>
    </citation>
    <scope>NUCLEOTIDE SEQUENCE [LARGE SCALE GENOMIC DNA]</scope>
    <source>
        <strain evidence="3 4">Ac13</strain>
    </source>
</reference>
<dbReference type="InterPro" id="IPR001296">
    <property type="entry name" value="Glyco_trans_1"/>
</dbReference>
<comment type="caution">
    <text evidence="3">The sequence shown here is derived from an EMBL/GenBank/DDBJ whole genome shotgun (WGS) entry which is preliminary data.</text>
</comment>
<dbReference type="Proteomes" id="UP000651208">
    <property type="component" value="Unassembled WGS sequence"/>
</dbReference>
<evidence type="ECO:0000259" key="2">
    <source>
        <dbReference type="Pfam" id="PF13439"/>
    </source>
</evidence>
<evidence type="ECO:0000313" key="4">
    <source>
        <dbReference type="Proteomes" id="UP000651208"/>
    </source>
</evidence>
<dbReference type="EMBL" id="JABURY010000018">
    <property type="protein sequence ID" value="MBC9131454.1"/>
    <property type="molecule type" value="Genomic_DNA"/>
</dbReference>
<feature type="domain" description="Glycosyltransferase subfamily 4-like N-terminal" evidence="2">
    <location>
        <begin position="12"/>
        <end position="173"/>
    </location>
</feature>
<keyword evidence="4" id="KW-1185">Reference proteome</keyword>
<dbReference type="Pfam" id="PF00534">
    <property type="entry name" value="Glycos_transf_1"/>
    <property type="match status" value="1"/>
</dbReference>
<dbReference type="Gene3D" id="3.40.50.2000">
    <property type="entry name" value="Glycogen Phosphorylase B"/>
    <property type="match status" value="2"/>
</dbReference>
<dbReference type="Pfam" id="PF13439">
    <property type="entry name" value="Glyco_transf_4"/>
    <property type="match status" value="1"/>
</dbReference>
<evidence type="ECO:0000313" key="3">
    <source>
        <dbReference type="EMBL" id="MBC9131454.1"/>
    </source>
</evidence>
<name>A0ABR7QZ18_9GAMM</name>